<dbReference type="AlphaFoldDB" id="A0A5N4B6V3"/>
<evidence type="ECO:0000313" key="4">
    <source>
        <dbReference type="Proteomes" id="UP000327044"/>
    </source>
</evidence>
<feature type="compositionally biased region" description="Polar residues" evidence="1">
    <location>
        <begin position="415"/>
        <end position="444"/>
    </location>
</feature>
<gene>
    <name evidence="3" type="ORF">PPYR_02258</name>
</gene>
<keyword evidence="4" id="KW-1185">Reference proteome</keyword>
<dbReference type="PANTHER" id="PTHR19303:SF74">
    <property type="entry name" value="POGO TRANSPOSABLE ELEMENT WITH KRAB DOMAIN"/>
    <property type="match status" value="1"/>
</dbReference>
<dbReference type="InterPro" id="IPR011011">
    <property type="entry name" value="Znf_FYVE_PHD"/>
</dbReference>
<dbReference type="InParanoid" id="A0A5N4B6V3"/>
<dbReference type="InterPro" id="IPR004875">
    <property type="entry name" value="DDE_SF_endonuclease_dom"/>
</dbReference>
<feature type="compositionally biased region" description="Basic and acidic residues" evidence="1">
    <location>
        <begin position="483"/>
        <end position="510"/>
    </location>
</feature>
<dbReference type="GO" id="GO:0003677">
    <property type="term" value="F:DNA binding"/>
    <property type="evidence" value="ECO:0007669"/>
    <property type="project" value="TreeGrafter"/>
</dbReference>
<sequence length="587" mass="65782">MIHLRKCPIERQQKCLVISKTTLLRHVNKFKNADNADEYHYSPNVAVKQVFTEEEEKGLVTYIKNVAHMQYGLTKKGVRLLAFKYARDNEKKMPTTWNEEEIAREEWMRGFLKRHSDLSVRKPEATSLSRMTSFNRSNVGLFFNHIKEVHRKYGPIAPDKIWNLDETGLSTVQGQSKIIAPKGVKQIGSATSAERGSLVTMIAAVNAVGNSLPPMLIFPRVHFKDRMLFGGPAGSIGAANPSGWSNEATFIKFLDHSLNTVKSSKDDRVLLILDNHETHLSPEVLDKASNAGIVVTFLFTDHLRLTTIKLLRPGCLITRVRPLIYIAEGLGTDPRAFTPSNVMSGFKKSGIYPFDEAVFTDEDFLCSYVTDRPMDTSSSVPALFLNVEPSNSGTASCSILDPGPSTSSAIVSYPPLSSTSSVTEPFDPKSSSESVITTPNTPRNTAPKPCFTPEEVQPYPKAEHRKKKRQGRQPGRTMIATDTPEKNIIKEQKTKRDKKKGTVTERKPSSKDLGTLFEITEKNKTDKHNKKNQEECLYCCSSKLSDRGGEKWCECTSCGRWVHYLCAGIEGKEWKMYLCDFCGKRKK</sequence>
<dbReference type="PANTHER" id="PTHR19303">
    <property type="entry name" value="TRANSPOSON"/>
    <property type="match status" value="1"/>
</dbReference>
<proteinExistence type="predicted"/>
<evidence type="ECO:0000259" key="2">
    <source>
        <dbReference type="Pfam" id="PF03184"/>
    </source>
</evidence>
<reference evidence="3 4" key="1">
    <citation type="journal article" date="2018" name="Elife">
        <title>Firefly genomes illuminate parallel origins of bioluminescence in beetles.</title>
        <authorList>
            <person name="Fallon T.R."/>
            <person name="Lower S.E."/>
            <person name="Chang C.H."/>
            <person name="Bessho-Uehara M."/>
            <person name="Martin G.J."/>
            <person name="Bewick A.J."/>
            <person name="Behringer M."/>
            <person name="Debat H.J."/>
            <person name="Wong I."/>
            <person name="Day J.C."/>
            <person name="Suvorov A."/>
            <person name="Silva C.J."/>
            <person name="Stanger-Hall K.F."/>
            <person name="Hall D.W."/>
            <person name="Schmitz R.J."/>
            <person name="Nelson D.R."/>
            <person name="Lewis S.M."/>
            <person name="Shigenobu S."/>
            <person name="Bybee S.M."/>
            <person name="Larracuente A.M."/>
            <person name="Oba Y."/>
            <person name="Weng J.K."/>
        </authorList>
    </citation>
    <scope>NUCLEOTIDE SEQUENCE [LARGE SCALE GENOMIC DNA]</scope>
    <source>
        <strain evidence="3">1611_PpyrPB1</strain>
        <tissue evidence="3">Whole body</tissue>
    </source>
</reference>
<protein>
    <recommendedName>
        <fullName evidence="2">DDE-1 domain-containing protein</fullName>
    </recommendedName>
</protein>
<accession>A0A5N4B6V3</accession>
<dbReference type="SUPFAM" id="SSF57903">
    <property type="entry name" value="FYVE/PHD zinc finger"/>
    <property type="match status" value="1"/>
</dbReference>
<dbReference type="Proteomes" id="UP000327044">
    <property type="component" value="Unassembled WGS sequence"/>
</dbReference>
<dbReference type="CDD" id="cd15517">
    <property type="entry name" value="PHD_TCF19_like"/>
    <property type="match status" value="1"/>
</dbReference>
<name>A0A5N4B6V3_PHOPY</name>
<evidence type="ECO:0000313" key="3">
    <source>
        <dbReference type="EMBL" id="KAB0805288.1"/>
    </source>
</evidence>
<dbReference type="InterPro" id="IPR050863">
    <property type="entry name" value="CenT-Element_Derived"/>
</dbReference>
<feature type="domain" description="DDE-1" evidence="2">
    <location>
        <begin position="198"/>
        <end position="293"/>
    </location>
</feature>
<comment type="caution">
    <text evidence="3">The sequence shown here is derived from an EMBL/GenBank/DDBJ whole genome shotgun (WGS) entry which is preliminary data.</text>
</comment>
<evidence type="ECO:0000256" key="1">
    <source>
        <dbReference type="SAM" id="MobiDB-lite"/>
    </source>
</evidence>
<dbReference type="EMBL" id="VVIM01000001">
    <property type="protein sequence ID" value="KAB0805288.1"/>
    <property type="molecule type" value="Genomic_DNA"/>
</dbReference>
<dbReference type="GO" id="GO:0005634">
    <property type="term" value="C:nucleus"/>
    <property type="evidence" value="ECO:0007669"/>
    <property type="project" value="TreeGrafter"/>
</dbReference>
<dbReference type="Pfam" id="PF03184">
    <property type="entry name" value="DDE_1"/>
    <property type="match status" value="1"/>
</dbReference>
<feature type="region of interest" description="Disordered" evidence="1">
    <location>
        <begin position="415"/>
        <end position="511"/>
    </location>
</feature>
<organism evidence="3 4">
    <name type="scientific">Photinus pyralis</name>
    <name type="common">Common eastern firefly</name>
    <name type="synonym">Lampyris pyralis</name>
    <dbReference type="NCBI Taxonomy" id="7054"/>
    <lineage>
        <taxon>Eukaryota</taxon>
        <taxon>Metazoa</taxon>
        <taxon>Ecdysozoa</taxon>
        <taxon>Arthropoda</taxon>
        <taxon>Hexapoda</taxon>
        <taxon>Insecta</taxon>
        <taxon>Pterygota</taxon>
        <taxon>Neoptera</taxon>
        <taxon>Endopterygota</taxon>
        <taxon>Coleoptera</taxon>
        <taxon>Polyphaga</taxon>
        <taxon>Elateriformia</taxon>
        <taxon>Elateroidea</taxon>
        <taxon>Lampyridae</taxon>
        <taxon>Lampyrinae</taxon>
        <taxon>Photinus</taxon>
    </lineage>
</organism>